<dbReference type="Pfam" id="PF00068">
    <property type="entry name" value="Phospholip_A2_1"/>
    <property type="match status" value="1"/>
</dbReference>
<evidence type="ECO:0000259" key="2">
    <source>
        <dbReference type="SMART" id="SM00085"/>
    </source>
</evidence>
<dbReference type="InterPro" id="IPR036444">
    <property type="entry name" value="PLipase_A2_dom_sf"/>
</dbReference>
<dbReference type="SMART" id="SM00085">
    <property type="entry name" value="PA2c"/>
    <property type="match status" value="1"/>
</dbReference>
<name>E4Y045_OIKDI</name>
<dbReference type="GO" id="GO:0006644">
    <property type="term" value="P:phospholipid metabolic process"/>
    <property type="evidence" value="ECO:0007669"/>
    <property type="project" value="InterPro"/>
</dbReference>
<dbReference type="GO" id="GO:0004623">
    <property type="term" value="F:phospholipase A2 activity"/>
    <property type="evidence" value="ECO:0007669"/>
    <property type="project" value="InterPro"/>
</dbReference>
<sequence>MYLGHTVWMAASSTGTGFGRYCYYGCHCLPDADHSDFKVFGKPVDNVDKTCRDFGTCYHCLKLKHPECVPERTAYKFRLKKNKRLGTRSIDCRRNKEGSCERDTCECDKFFAETVALYEREWTESFHIFRGGFDRQVGCRAAPGTPAIGADHFSPQHEAVHNILESSEPLKLQMNDQYFHYNSGVRPRPLPIGTLLAEPASFDEPLTCCGMETFPYVSIKKPGQACCLSESYNPFLKKCCFGKLYESNEVC</sequence>
<gene>
    <name evidence="3" type="ORF">GSOID_T00012153001</name>
    <name evidence="4" type="ORF">GSOID_T00023999001</name>
</gene>
<dbReference type="AlphaFoldDB" id="E4Y045"/>
<evidence type="ECO:0000313" key="4">
    <source>
        <dbReference type="EMBL" id="CBY41903.1"/>
    </source>
</evidence>
<keyword evidence="5" id="KW-1185">Reference proteome</keyword>
<accession>E4Y045</accession>
<proteinExistence type="inferred from homology"/>
<dbReference type="SUPFAM" id="SSF48619">
    <property type="entry name" value="Phospholipase A2, PLA2"/>
    <property type="match status" value="1"/>
</dbReference>
<evidence type="ECO:0000256" key="1">
    <source>
        <dbReference type="RuleBase" id="RU003654"/>
    </source>
</evidence>
<dbReference type="GO" id="GO:0050482">
    <property type="term" value="P:arachidonate secretion"/>
    <property type="evidence" value="ECO:0007669"/>
    <property type="project" value="InterPro"/>
</dbReference>
<dbReference type="EMBL" id="FN653457">
    <property type="protein sequence ID" value="CBY15257.1"/>
    <property type="molecule type" value="Genomic_DNA"/>
</dbReference>
<dbReference type="Proteomes" id="UP000011014">
    <property type="component" value="Unassembled WGS sequence"/>
</dbReference>
<dbReference type="InParanoid" id="E4Y045"/>
<dbReference type="OrthoDB" id="5841574at2759"/>
<dbReference type="Gene3D" id="1.20.90.10">
    <property type="entry name" value="Phospholipase A2 domain"/>
    <property type="match status" value="1"/>
</dbReference>
<comment type="similarity">
    <text evidence="1">Belongs to the phospholipase A2 family.</text>
</comment>
<protein>
    <recommendedName>
        <fullName evidence="2">Phospholipase A2-like central domain-containing protein</fullName>
    </recommendedName>
</protein>
<feature type="domain" description="Phospholipase A2-like central" evidence="2">
    <location>
        <begin position="6"/>
        <end position="130"/>
    </location>
</feature>
<dbReference type="EMBL" id="FN656722">
    <property type="protein sequence ID" value="CBY41903.1"/>
    <property type="molecule type" value="Genomic_DNA"/>
</dbReference>
<organism evidence="3">
    <name type="scientific">Oikopleura dioica</name>
    <name type="common">Tunicate</name>
    <dbReference type="NCBI Taxonomy" id="34765"/>
    <lineage>
        <taxon>Eukaryota</taxon>
        <taxon>Metazoa</taxon>
        <taxon>Chordata</taxon>
        <taxon>Tunicata</taxon>
        <taxon>Appendicularia</taxon>
        <taxon>Copelata</taxon>
        <taxon>Oikopleuridae</taxon>
        <taxon>Oikopleura</taxon>
    </lineage>
</organism>
<dbReference type="InterPro" id="IPR016090">
    <property type="entry name" value="PLA2-like_dom"/>
</dbReference>
<evidence type="ECO:0000313" key="3">
    <source>
        <dbReference type="EMBL" id="CBY15257.1"/>
    </source>
</evidence>
<dbReference type="Proteomes" id="UP000001307">
    <property type="component" value="Unassembled WGS sequence"/>
</dbReference>
<reference evidence="3" key="1">
    <citation type="journal article" date="2010" name="Science">
        <title>Plasticity of animal genome architecture unmasked by rapid evolution of a pelagic tunicate.</title>
        <authorList>
            <person name="Denoeud F."/>
            <person name="Henriet S."/>
            <person name="Mungpakdee S."/>
            <person name="Aury J.M."/>
            <person name="Da Silva C."/>
            <person name="Brinkmann H."/>
            <person name="Mikhaleva J."/>
            <person name="Olsen L.C."/>
            <person name="Jubin C."/>
            <person name="Canestro C."/>
            <person name="Bouquet J.M."/>
            <person name="Danks G."/>
            <person name="Poulain J."/>
            <person name="Campsteijn C."/>
            <person name="Adamski M."/>
            <person name="Cross I."/>
            <person name="Yadetie F."/>
            <person name="Muffato M."/>
            <person name="Louis A."/>
            <person name="Butcher S."/>
            <person name="Tsagkogeorga G."/>
            <person name="Konrad A."/>
            <person name="Singh S."/>
            <person name="Jensen M.F."/>
            <person name="Cong E.H."/>
            <person name="Eikeseth-Otteraa H."/>
            <person name="Noel B."/>
            <person name="Anthouard V."/>
            <person name="Porcel B.M."/>
            <person name="Kachouri-Lafond R."/>
            <person name="Nishino A."/>
            <person name="Ugolini M."/>
            <person name="Chourrout P."/>
            <person name="Nishida H."/>
            <person name="Aasland R."/>
            <person name="Huzurbazar S."/>
            <person name="Westhof E."/>
            <person name="Delsuc F."/>
            <person name="Lehrach H."/>
            <person name="Reinhardt R."/>
            <person name="Weissenbach J."/>
            <person name="Roy S.W."/>
            <person name="Artiguenave F."/>
            <person name="Postlethwait J.H."/>
            <person name="Manak J.R."/>
            <person name="Thompson E.M."/>
            <person name="Jaillon O."/>
            <person name="Du Pasquier L."/>
            <person name="Boudinot P."/>
            <person name="Liberles D.A."/>
            <person name="Volff J.N."/>
            <person name="Philippe H."/>
            <person name="Lenhard B."/>
            <person name="Roest Crollius H."/>
            <person name="Wincker P."/>
            <person name="Chourrout D."/>
        </authorList>
    </citation>
    <scope>NUCLEOTIDE SEQUENCE [LARGE SCALE GENOMIC DNA]</scope>
</reference>
<evidence type="ECO:0000313" key="5">
    <source>
        <dbReference type="Proteomes" id="UP000001307"/>
    </source>
</evidence>